<proteinExistence type="predicted"/>
<evidence type="ECO:0000313" key="2">
    <source>
        <dbReference type="Proteomes" id="UP001480082"/>
    </source>
</evidence>
<evidence type="ECO:0000313" key="1">
    <source>
        <dbReference type="EMBL" id="MER9284720.1"/>
    </source>
</evidence>
<accession>A0ACC6T041</accession>
<protein>
    <submittedName>
        <fullName evidence="1">Uncharacterized protein</fullName>
    </submittedName>
</protein>
<dbReference type="EMBL" id="JAMYRI010000006">
    <property type="protein sequence ID" value="MER9284720.1"/>
    <property type="molecule type" value="Genomic_DNA"/>
</dbReference>
<comment type="caution">
    <text evidence="1">The sequence shown here is derived from an EMBL/GenBank/DDBJ whole genome shotgun (WGS) entry which is preliminary data.</text>
</comment>
<dbReference type="Proteomes" id="UP001480082">
    <property type="component" value="Unassembled WGS sequence"/>
</dbReference>
<keyword evidence="2" id="KW-1185">Reference proteome</keyword>
<name>A0ACC6T041_9HYPH</name>
<reference evidence="1 2" key="1">
    <citation type="journal article" date="2024" name="Proc. Natl. Acad. Sci. U.S.A.">
        <title>The evolutionary genomics of adaptation to stress in wild rhizobium bacteria.</title>
        <authorList>
            <person name="Kehlet-Delgado H."/>
            <person name="Montoya A.P."/>
            <person name="Jensen K.T."/>
            <person name="Wendlandt C.E."/>
            <person name="Dexheimer C."/>
            <person name="Roberts M."/>
            <person name="Torres Martinez L."/>
            <person name="Friesen M.L."/>
            <person name="Griffitts J.S."/>
            <person name="Porter S.S."/>
        </authorList>
    </citation>
    <scope>NUCLEOTIDE SEQUENCE [LARGE SCALE GENOMIC DNA]</scope>
    <source>
        <strain evidence="1 2">M0468</strain>
    </source>
</reference>
<organism evidence="1 2">
    <name type="scientific">Mesorhizobium australicum</name>
    <dbReference type="NCBI Taxonomy" id="536018"/>
    <lineage>
        <taxon>Bacteria</taxon>
        <taxon>Pseudomonadati</taxon>
        <taxon>Pseudomonadota</taxon>
        <taxon>Alphaproteobacteria</taxon>
        <taxon>Hyphomicrobiales</taxon>
        <taxon>Phyllobacteriaceae</taxon>
        <taxon>Mesorhizobium</taxon>
    </lineage>
</organism>
<sequence>MSIEDAIAKAIKDAIRVPVATHVDDLFNYRIDNIIKSAIKEAILENMDKWHTAPEDVVRGGISEALKQLKA</sequence>
<gene>
    <name evidence="1" type="ORF">NKI81_12240</name>
</gene>